<evidence type="ECO:0000259" key="2">
    <source>
        <dbReference type="SMART" id="SM00460"/>
    </source>
</evidence>
<keyword evidence="1" id="KW-1133">Transmembrane helix</keyword>
<feature type="transmembrane region" description="Helical" evidence="1">
    <location>
        <begin position="154"/>
        <end position="177"/>
    </location>
</feature>
<dbReference type="PANTHER" id="PTHR42736:SF1">
    <property type="entry name" value="PROTEIN-GLUTAMINE GAMMA-GLUTAMYLTRANSFERASE"/>
    <property type="match status" value="1"/>
</dbReference>
<feature type="transmembrane region" description="Helical" evidence="1">
    <location>
        <begin position="127"/>
        <end position="145"/>
    </location>
</feature>
<dbReference type="InterPro" id="IPR021878">
    <property type="entry name" value="TgpA_N"/>
</dbReference>
<feature type="domain" description="Transglutaminase-like" evidence="2">
    <location>
        <begin position="397"/>
        <end position="468"/>
    </location>
</feature>
<keyword evidence="4" id="KW-1185">Reference proteome</keyword>
<dbReference type="SMART" id="SM00460">
    <property type="entry name" value="TGc"/>
    <property type="match status" value="1"/>
</dbReference>
<dbReference type="InterPro" id="IPR038765">
    <property type="entry name" value="Papain-like_cys_pep_sf"/>
</dbReference>
<comment type="caution">
    <text evidence="3">The sequence shown here is derived from an EMBL/GenBank/DDBJ whole genome shotgun (WGS) entry which is preliminary data.</text>
</comment>
<dbReference type="PANTHER" id="PTHR42736">
    <property type="entry name" value="PROTEIN-GLUTAMINE GAMMA-GLUTAMYLTRANSFERASE"/>
    <property type="match status" value="1"/>
</dbReference>
<dbReference type="Pfam" id="PF11992">
    <property type="entry name" value="TgpA_N"/>
    <property type="match status" value="1"/>
</dbReference>
<evidence type="ECO:0000313" key="3">
    <source>
        <dbReference type="EMBL" id="MDI1231383.1"/>
    </source>
</evidence>
<name>A0AA43TLW2_9GAMM</name>
<dbReference type="InterPro" id="IPR002931">
    <property type="entry name" value="Transglutaminase-like"/>
</dbReference>
<dbReference type="Proteomes" id="UP001160519">
    <property type="component" value="Unassembled WGS sequence"/>
</dbReference>
<dbReference type="InterPro" id="IPR025403">
    <property type="entry name" value="TgpA-like_C"/>
</dbReference>
<dbReference type="InterPro" id="IPR052901">
    <property type="entry name" value="Bact_TGase-like"/>
</dbReference>
<reference evidence="3" key="1">
    <citation type="submission" date="2023-01" db="EMBL/GenBank/DDBJ databases">
        <title>Biogeochemical cycle of methane in antarctic sediments.</title>
        <authorList>
            <person name="Roldan D.M."/>
            <person name="Menes R.J."/>
        </authorList>
    </citation>
    <scope>NUCLEOTIDE SEQUENCE [LARGE SCALE GENOMIC DNA]</scope>
    <source>
        <strain evidence="3">K-2018 MAG008</strain>
    </source>
</reference>
<dbReference type="SUPFAM" id="SSF54001">
    <property type="entry name" value="Cysteine proteinases"/>
    <property type="match status" value="1"/>
</dbReference>
<keyword evidence="1" id="KW-0472">Membrane</keyword>
<gene>
    <name evidence="3" type="ORF">PSU93_09565</name>
</gene>
<feature type="transmembrane region" description="Helical" evidence="1">
    <location>
        <begin position="547"/>
        <end position="567"/>
    </location>
</feature>
<dbReference type="Gene3D" id="3.10.620.30">
    <property type="match status" value="1"/>
</dbReference>
<keyword evidence="1" id="KW-0812">Transmembrane</keyword>
<dbReference type="Pfam" id="PF13559">
    <property type="entry name" value="DUF4129"/>
    <property type="match status" value="1"/>
</dbReference>
<proteinExistence type="predicted"/>
<dbReference type="EMBL" id="JAQSDF010000028">
    <property type="protein sequence ID" value="MDI1231383.1"/>
    <property type="molecule type" value="Genomic_DNA"/>
</dbReference>
<accession>A0AA43TLW2</accession>
<dbReference type="AlphaFoldDB" id="A0AA43TLW2"/>
<dbReference type="Pfam" id="PF01841">
    <property type="entry name" value="Transglut_core"/>
    <property type="match status" value="1"/>
</dbReference>
<sequence>MVNELNPRVQLLLLAAIGLITLPHIGHIPIPLSVIFFALLFWRLLGVWRPRYLPNDKVIFLLTLSGIGLLYSQHSGVWGRDAGTAVFVTALGLKLLELNKKRDVYLLSYLAFIVAASQFLYQQNIVLAAYSFLVCCILLAALVAINSTQQYNKVALRTATTIALQALPLTLIIFALFPRIQAPAWGLIHHDNNQAQSGLSETLESGSINRLALSPQLAFRVKFDGELPPQNQLYWRGPVFSYTDGKVWRVKQYDYVVFYQDKLKFSGKAYRYTLLLEPQDHNWIYALDMPVRFDASVHRNSNYQLTSRAGLGKAAEFSLVSYPQYNTGYITKTEFHENLQLPGSPSRRIDALVKHLHGFEDKPELFIQQLLDYFRQQHFSYSLQPPLMENNPIESFLFEAKRGFCNHYATAFVYLMRVAGIPARVVSGYQGGEFNAVGQFLEIRQANAHAWAEVWLQGKGWIRVDPTTAIAPERVEQEVNIKRQIETGMVSSTPTGIDQWDNLFGLKRTEQLWNSVDYHWQRWIVSYGNDNQSLLFSTIGIGSLVEVVFWIVATIALAVLLLAAWLLRAQHKPEDPAVILYRQFCRKMAKAGVFIRLGEGANDFAGRAKIQKPETGDFIDEITGIFVRLRYQRFPSERDLKLFKKCIKNL</sequence>
<protein>
    <submittedName>
        <fullName evidence="3">DUF3488 and DUF4129 domain-containing transglutaminase family protein</fullName>
    </submittedName>
</protein>
<organism evidence="3 4">
    <name type="scientific">Candidatus Methylobacter titanis</name>
    <dbReference type="NCBI Taxonomy" id="3053457"/>
    <lineage>
        <taxon>Bacteria</taxon>
        <taxon>Pseudomonadati</taxon>
        <taxon>Pseudomonadota</taxon>
        <taxon>Gammaproteobacteria</taxon>
        <taxon>Methylococcales</taxon>
        <taxon>Methylococcaceae</taxon>
        <taxon>Methylobacter</taxon>
    </lineage>
</organism>
<evidence type="ECO:0000256" key="1">
    <source>
        <dbReference type="SAM" id="Phobius"/>
    </source>
</evidence>
<evidence type="ECO:0000313" key="4">
    <source>
        <dbReference type="Proteomes" id="UP001160519"/>
    </source>
</evidence>
<feature type="transmembrane region" description="Helical" evidence="1">
    <location>
        <begin position="12"/>
        <end position="42"/>
    </location>
</feature>
<feature type="transmembrane region" description="Helical" evidence="1">
    <location>
        <begin position="103"/>
        <end position="121"/>
    </location>
</feature>